<dbReference type="Gene3D" id="1.10.287.130">
    <property type="match status" value="1"/>
</dbReference>
<dbReference type="CDD" id="cd00082">
    <property type="entry name" value="HisKA"/>
    <property type="match status" value="1"/>
</dbReference>
<feature type="transmembrane region" description="Helical" evidence="9">
    <location>
        <begin position="152"/>
        <end position="170"/>
    </location>
</feature>
<keyword evidence="9" id="KW-1133">Transmembrane helix</keyword>
<dbReference type="PRINTS" id="PR00344">
    <property type="entry name" value="BCTRLSENSOR"/>
</dbReference>
<dbReference type="EC" id="2.7.13.3" evidence="3"/>
<keyword evidence="9" id="KW-0472">Membrane</keyword>
<dbReference type="Pfam" id="PF02518">
    <property type="entry name" value="HATPase_c"/>
    <property type="match status" value="1"/>
</dbReference>
<keyword evidence="8" id="KW-0175">Coiled coil</keyword>
<evidence type="ECO:0000256" key="6">
    <source>
        <dbReference type="ARBA" id="ARBA00022777"/>
    </source>
</evidence>
<evidence type="ECO:0000256" key="8">
    <source>
        <dbReference type="SAM" id="Coils"/>
    </source>
</evidence>
<dbReference type="SMART" id="SM00388">
    <property type="entry name" value="HisKA"/>
    <property type="match status" value="1"/>
</dbReference>
<keyword evidence="7" id="KW-0902">Two-component regulatory system</keyword>
<evidence type="ECO:0000256" key="4">
    <source>
        <dbReference type="ARBA" id="ARBA00022553"/>
    </source>
</evidence>
<reference evidence="11 12" key="1">
    <citation type="journal article" date="2020" name="Cell Host Microbe">
        <title>Functional and Genomic Variation between Human-Derived Isolates of Lachnospiraceae Reveals Inter- and Intra-Species Diversity.</title>
        <authorList>
            <person name="Sorbara M.T."/>
            <person name="Littmann E.R."/>
            <person name="Fontana E."/>
            <person name="Moody T.U."/>
            <person name="Kohout C.E."/>
            <person name="Gjonbalaj M."/>
            <person name="Eaton V."/>
            <person name="Seok R."/>
            <person name="Leiner I.M."/>
            <person name="Pamer E.G."/>
        </authorList>
    </citation>
    <scope>NUCLEOTIDE SEQUENCE [LARGE SCALE GENOMIC DNA]</scope>
    <source>
        <strain evidence="11 12">MSK.14.57</strain>
    </source>
</reference>
<keyword evidence="5" id="KW-0808">Transferase</keyword>
<dbReference type="SMART" id="SM00387">
    <property type="entry name" value="HATPase_c"/>
    <property type="match status" value="1"/>
</dbReference>
<evidence type="ECO:0000313" key="12">
    <source>
        <dbReference type="Proteomes" id="UP001644750"/>
    </source>
</evidence>
<proteinExistence type="predicted"/>
<evidence type="ECO:0000313" key="11">
    <source>
        <dbReference type="EMBL" id="NSJ80235.1"/>
    </source>
</evidence>
<evidence type="ECO:0000256" key="1">
    <source>
        <dbReference type="ARBA" id="ARBA00000085"/>
    </source>
</evidence>
<dbReference type="SUPFAM" id="SSF47384">
    <property type="entry name" value="Homodimeric domain of signal transducing histidine kinase"/>
    <property type="match status" value="1"/>
</dbReference>
<keyword evidence="9" id="KW-0812">Transmembrane</keyword>
<dbReference type="InterPro" id="IPR050351">
    <property type="entry name" value="BphY/WalK/GraS-like"/>
</dbReference>
<dbReference type="InterPro" id="IPR005467">
    <property type="entry name" value="His_kinase_dom"/>
</dbReference>
<keyword evidence="12" id="KW-1185">Reference proteome</keyword>
<comment type="caution">
    <text evidence="11">The sequence shown here is derived from an EMBL/GenBank/DDBJ whole genome shotgun (WGS) entry which is preliminary data.</text>
</comment>
<evidence type="ECO:0000259" key="10">
    <source>
        <dbReference type="PROSITE" id="PS50109"/>
    </source>
</evidence>
<dbReference type="CDD" id="cd00075">
    <property type="entry name" value="HATPase"/>
    <property type="match status" value="1"/>
</dbReference>
<gene>
    <name evidence="11" type="ORF">G5A72_11705</name>
</gene>
<dbReference type="PANTHER" id="PTHR45453:SF1">
    <property type="entry name" value="PHOSPHATE REGULON SENSOR PROTEIN PHOR"/>
    <property type="match status" value="1"/>
</dbReference>
<dbReference type="Proteomes" id="UP001644750">
    <property type="component" value="Unassembled WGS sequence"/>
</dbReference>
<keyword evidence="6 11" id="KW-0418">Kinase</keyword>
<sequence>MKMKQKILNNMVYIAVVAVLITTTLIGMFTYYRYMEQIKTGMKDEAAYLAASLNFEDRQNLDKYKNITITRITRIAKDGTVIYDSSGKEKSMGNHKNRTEVKEAFKHGHGEDTRMSMTLRKQTYYYAVKLKDGTILRMSRETQTIVRQMEDIIPIIALILAVVTILSVILSRMSTDRIVEPINQINLIHPKQNKTYSELTPLLDKIEKQNMDIERQIKEIKEAENMRKEFSANVSHELKTPLTTISGYAELMKDGLVKPEDMPRFSATIYDEARRLISMIEGIIKLSRLDENRVELDWKDVDLYELAFSIKNDLKRRSEEENVAIHIRGIHTKIRGVTQILYEMFFNVCENAIKYNHPGGEVVFTISKMGDYPTVIVEDTGIGIPKEDIDRIFERFYRVDKSHSNQKEGSGLGLSIVKHGAKFHHAEMEVESEVGKGTKITVVFPRQNSDLL</sequence>
<evidence type="ECO:0000256" key="9">
    <source>
        <dbReference type="SAM" id="Phobius"/>
    </source>
</evidence>
<evidence type="ECO:0000256" key="3">
    <source>
        <dbReference type="ARBA" id="ARBA00012438"/>
    </source>
</evidence>
<dbReference type="InterPro" id="IPR004358">
    <property type="entry name" value="Sig_transdc_His_kin-like_C"/>
</dbReference>
<feature type="transmembrane region" description="Helical" evidence="9">
    <location>
        <begin position="12"/>
        <end position="32"/>
    </location>
</feature>
<dbReference type="RefSeq" id="WP_173726003.1">
    <property type="nucleotide sequence ID" value="NZ_JAAIQB010000023.1"/>
</dbReference>
<dbReference type="SUPFAM" id="SSF55874">
    <property type="entry name" value="ATPase domain of HSP90 chaperone/DNA topoisomerase II/histidine kinase"/>
    <property type="match status" value="1"/>
</dbReference>
<evidence type="ECO:0000256" key="7">
    <source>
        <dbReference type="ARBA" id="ARBA00023012"/>
    </source>
</evidence>
<name>A0ABX2I3Z3_ANAHA</name>
<feature type="domain" description="Histidine kinase" evidence="10">
    <location>
        <begin position="233"/>
        <end position="448"/>
    </location>
</feature>
<keyword evidence="4" id="KW-0597">Phosphoprotein</keyword>
<dbReference type="Gene3D" id="3.30.565.10">
    <property type="entry name" value="Histidine kinase-like ATPase, C-terminal domain"/>
    <property type="match status" value="1"/>
</dbReference>
<dbReference type="InterPro" id="IPR036890">
    <property type="entry name" value="HATPase_C_sf"/>
</dbReference>
<dbReference type="InterPro" id="IPR036097">
    <property type="entry name" value="HisK_dim/P_sf"/>
</dbReference>
<evidence type="ECO:0000256" key="5">
    <source>
        <dbReference type="ARBA" id="ARBA00022679"/>
    </source>
</evidence>
<dbReference type="PANTHER" id="PTHR45453">
    <property type="entry name" value="PHOSPHATE REGULON SENSOR PROTEIN PHOR"/>
    <property type="match status" value="1"/>
</dbReference>
<dbReference type="InterPro" id="IPR003594">
    <property type="entry name" value="HATPase_dom"/>
</dbReference>
<organism evidence="11 12">
    <name type="scientific">Anaerostipes hadrus</name>
    <dbReference type="NCBI Taxonomy" id="649756"/>
    <lineage>
        <taxon>Bacteria</taxon>
        <taxon>Bacillati</taxon>
        <taxon>Bacillota</taxon>
        <taxon>Clostridia</taxon>
        <taxon>Lachnospirales</taxon>
        <taxon>Lachnospiraceae</taxon>
        <taxon>Anaerostipes</taxon>
    </lineage>
</organism>
<dbReference type="GO" id="GO:0016301">
    <property type="term" value="F:kinase activity"/>
    <property type="evidence" value="ECO:0007669"/>
    <property type="project" value="UniProtKB-KW"/>
</dbReference>
<dbReference type="PROSITE" id="PS50109">
    <property type="entry name" value="HIS_KIN"/>
    <property type="match status" value="1"/>
</dbReference>
<comment type="subcellular location">
    <subcellularLocation>
        <location evidence="2">Membrane</location>
    </subcellularLocation>
</comment>
<dbReference type="InterPro" id="IPR003661">
    <property type="entry name" value="HisK_dim/P_dom"/>
</dbReference>
<feature type="coiled-coil region" evidence="8">
    <location>
        <begin position="203"/>
        <end position="233"/>
    </location>
</feature>
<dbReference type="Pfam" id="PF00512">
    <property type="entry name" value="HisKA"/>
    <property type="match status" value="1"/>
</dbReference>
<protein>
    <recommendedName>
        <fullName evidence="3">histidine kinase</fullName>
        <ecNumber evidence="3">2.7.13.3</ecNumber>
    </recommendedName>
</protein>
<accession>A0ABX2I3Z3</accession>
<dbReference type="EMBL" id="JAAITB010000027">
    <property type="protein sequence ID" value="NSJ80235.1"/>
    <property type="molecule type" value="Genomic_DNA"/>
</dbReference>
<comment type="catalytic activity">
    <reaction evidence="1">
        <text>ATP + protein L-histidine = ADP + protein N-phospho-L-histidine.</text>
        <dbReference type="EC" id="2.7.13.3"/>
    </reaction>
</comment>
<evidence type="ECO:0000256" key="2">
    <source>
        <dbReference type="ARBA" id="ARBA00004370"/>
    </source>
</evidence>